<dbReference type="EMBL" id="ML119654">
    <property type="protein sequence ID" value="RPA85405.1"/>
    <property type="molecule type" value="Genomic_DNA"/>
</dbReference>
<dbReference type="OrthoDB" id="496981at2759"/>
<dbReference type="InterPro" id="IPR013078">
    <property type="entry name" value="His_Pase_superF_clade-1"/>
</dbReference>
<evidence type="ECO:0000256" key="2">
    <source>
        <dbReference type="SAM" id="Phobius"/>
    </source>
</evidence>
<evidence type="ECO:0000313" key="3">
    <source>
        <dbReference type="EMBL" id="RPA85405.1"/>
    </source>
</evidence>
<evidence type="ECO:0000313" key="4">
    <source>
        <dbReference type="Proteomes" id="UP000275078"/>
    </source>
</evidence>
<proteinExistence type="predicted"/>
<dbReference type="InterPro" id="IPR050275">
    <property type="entry name" value="PGM_Phosphatase"/>
</dbReference>
<keyword evidence="2" id="KW-1133">Transmembrane helix</keyword>
<dbReference type="InterPro" id="IPR029033">
    <property type="entry name" value="His_PPase_superfam"/>
</dbReference>
<dbReference type="GO" id="GO:0016791">
    <property type="term" value="F:phosphatase activity"/>
    <property type="evidence" value="ECO:0007669"/>
    <property type="project" value="TreeGrafter"/>
</dbReference>
<keyword evidence="4" id="KW-1185">Reference proteome</keyword>
<gene>
    <name evidence="3" type="ORF">BJ508DRAFT_412184</name>
</gene>
<organism evidence="3 4">
    <name type="scientific">Ascobolus immersus RN42</name>
    <dbReference type="NCBI Taxonomy" id="1160509"/>
    <lineage>
        <taxon>Eukaryota</taxon>
        <taxon>Fungi</taxon>
        <taxon>Dikarya</taxon>
        <taxon>Ascomycota</taxon>
        <taxon>Pezizomycotina</taxon>
        <taxon>Pezizomycetes</taxon>
        <taxon>Pezizales</taxon>
        <taxon>Ascobolaceae</taxon>
        <taxon>Ascobolus</taxon>
    </lineage>
</organism>
<dbReference type="Gene3D" id="3.40.50.1240">
    <property type="entry name" value="Phosphoglycerate mutase-like"/>
    <property type="match status" value="1"/>
</dbReference>
<dbReference type="Pfam" id="PF00300">
    <property type="entry name" value="His_Phos_1"/>
    <property type="match status" value="1"/>
</dbReference>
<feature type="region of interest" description="Disordered" evidence="1">
    <location>
        <begin position="382"/>
        <end position="420"/>
    </location>
</feature>
<dbReference type="PANTHER" id="PTHR48100:SF1">
    <property type="entry name" value="HISTIDINE PHOSPHATASE FAMILY PROTEIN-RELATED"/>
    <property type="match status" value="1"/>
</dbReference>
<feature type="compositionally biased region" description="Acidic residues" evidence="1">
    <location>
        <begin position="405"/>
        <end position="414"/>
    </location>
</feature>
<protein>
    <submittedName>
        <fullName evidence="3">Phosphoglycerate mutase-like protein</fullName>
    </submittedName>
</protein>
<keyword evidence="2" id="KW-0472">Membrane</keyword>
<feature type="transmembrane region" description="Helical" evidence="2">
    <location>
        <begin position="32"/>
        <end position="52"/>
    </location>
</feature>
<dbReference type="AlphaFoldDB" id="A0A3N4IGY2"/>
<dbReference type="Proteomes" id="UP000275078">
    <property type="component" value="Unassembled WGS sequence"/>
</dbReference>
<reference evidence="3 4" key="1">
    <citation type="journal article" date="2018" name="Nat. Ecol. Evol.">
        <title>Pezizomycetes genomes reveal the molecular basis of ectomycorrhizal truffle lifestyle.</title>
        <authorList>
            <person name="Murat C."/>
            <person name="Payen T."/>
            <person name="Noel B."/>
            <person name="Kuo A."/>
            <person name="Morin E."/>
            <person name="Chen J."/>
            <person name="Kohler A."/>
            <person name="Krizsan K."/>
            <person name="Balestrini R."/>
            <person name="Da Silva C."/>
            <person name="Montanini B."/>
            <person name="Hainaut M."/>
            <person name="Levati E."/>
            <person name="Barry K.W."/>
            <person name="Belfiori B."/>
            <person name="Cichocki N."/>
            <person name="Clum A."/>
            <person name="Dockter R.B."/>
            <person name="Fauchery L."/>
            <person name="Guy J."/>
            <person name="Iotti M."/>
            <person name="Le Tacon F."/>
            <person name="Lindquist E.A."/>
            <person name="Lipzen A."/>
            <person name="Malagnac F."/>
            <person name="Mello A."/>
            <person name="Molinier V."/>
            <person name="Miyauchi S."/>
            <person name="Poulain J."/>
            <person name="Riccioni C."/>
            <person name="Rubini A."/>
            <person name="Sitrit Y."/>
            <person name="Splivallo R."/>
            <person name="Traeger S."/>
            <person name="Wang M."/>
            <person name="Zifcakova L."/>
            <person name="Wipf D."/>
            <person name="Zambonelli A."/>
            <person name="Paolocci F."/>
            <person name="Nowrousian M."/>
            <person name="Ottonello S."/>
            <person name="Baldrian P."/>
            <person name="Spatafora J.W."/>
            <person name="Henrissat B."/>
            <person name="Nagy L.G."/>
            <person name="Aury J.M."/>
            <person name="Wincker P."/>
            <person name="Grigoriev I.V."/>
            <person name="Bonfante P."/>
            <person name="Martin F.M."/>
        </authorList>
    </citation>
    <scope>NUCLEOTIDE SEQUENCE [LARGE SCALE GENOMIC DNA]</scope>
    <source>
        <strain evidence="3 4">RN42</strain>
    </source>
</reference>
<accession>A0A3N4IGY2</accession>
<keyword evidence="2" id="KW-0812">Transmembrane</keyword>
<name>A0A3N4IGY2_ASCIM</name>
<dbReference type="PANTHER" id="PTHR48100">
    <property type="entry name" value="BROAD-SPECIFICITY PHOSPHATASE YOR283W-RELATED"/>
    <property type="match status" value="1"/>
</dbReference>
<sequence>MAKSDLSTESSDAFTAEFNNGLDIRKRRKNTITVKTMLLYSTAFVLTTAAFVKLFTTGSSSPWGGSQGHRGPPKNIEWKSIKYSVVEGYFAQDEPETDQFNFDYINEDFGLLTTFDTAKKALAENPGLKDQGPMWKEFRQEIEQLNKDAPDNVQYKVFFLARHGQAMHNAASLYYGKEMWSCYWSLLDGNGTHRWDDPVLTAQGTSEAKAASVAWQKQLSHGAPFPDNFFVSPLTRPADTLMHTWSDIFTTLGRHAPRPIVTENLRETLGVHTCDRRKTKCEIASNYPNFDFEPGFPDIDPKWAPVFRETLPQRKERLRKVLDSVVTNPKVGTFISFTAHGGAINSTMENFGHREWKMKTGEMIPVVVKVEFVKEKRPKVHVGPSETAPVCTEMPTIVPPPPGLGEEDDEDEEQKIENGA</sequence>
<dbReference type="SMART" id="SM00855">
    <property type="entry name" value="PGAM"/>
    <property type="match status" value="1"/>
</dbReference>
<dbReference type="SUPFAM" id="SSF53254">
    <property type="entry name" value="Phosphoglycerate mutase-like"/>
    <property type="match status" value="1"/>
</dbReference>
<evidence type="ECO:0000256" key="1">
    <source>
        <dbReference type="SAM" id="MobiDB-lite"/>
    </source>
</evidence>
<dbReference type="GO" id="GO:0005737">
    <property type="term" value="C:cytoplasm"/>
    <property type="evidence" value="ECO:0007669"/>
    <property type="project" value="TreeGrafter"/>
</dbReference>